<gene>
    <name evidence="2" type="ORF">ACERLL_15935</name>
</gene>
<keyword evidence="3" id="KW-1185">Reference proteome</keyword>
<organism evidence="2 3">
    <name type="scientific">Thiohalorhabdus methylotrophus</name>
    <dbReference type="NCBI Taxonomy" id="3242694"/>
    <lineage>
        <taxon>Bacteria</taxon>
        <taxon>Pseudomonadati</taxon>
        <taxon>Pseudomonadota</taxon>
        <taxon>Gammaproteobacteria</taxon>
        <taxon>Thiohalorhabdales</taxon>
        <taxon>Thiohalorhabdaceae</taxon>
        <taxon>Thiohalorhabdus</taxon>
    </lineage>
</organism>
<sequence>MKDWWARLEARLDARTLRERVLVFAAVTAVLGFSAYRLAIAPALAELERLQERADTVRGEVKRLRHEASRLDTVNLREETARVKGRRADLRGALREERRALRARVGEFIRPERLMRFFEDLLLARNAGDITVKKISGLQRQPVALNGPDAANPASVPLARKGVEVVVETDYPSTLGFLDTVEGLPWAVQITELGYEVLSYPRARVSLTAHTFLLDATGKGDGA</sequence>
<dbReference type="Proteomes" id="UP001575181">
    <property type="component" value="Unassembled WGS sequence"/>
</dbReference>
<dbReference type="RefSeq" id="WP_373657095.1">
    <property type="nucleotide sequence ID" value="NZ_JBGUAW010000012.1"/>
</dbReference>
<proteinExistence type="predicted"/>
<reference evidence="2 3" key="1">
    <citation type="submission" date="2024-08" db="EMBL/GenBank/DDBJ databases">
        <title>Whole-genome sequencing of halo(alkali)philic microorganisms from hypersaline lakes.</title>
        <authorList>
            <person name="Sorokin D.Y."/>
            <person name="Merkel A.Y."/>
            <person name="Messina E."/>
            <person name="Yakimov M."/>
        </authorList>
    </citation>
    <scope>NUCLEOTIDE SEQUENCE [LARGE SCALE GENOMIC DNA]</scope>
    <source>
        <strain evidence="2 3">Cl-TMA</strain>
    </source>
</reference>
<evidence type="ECO:0000313" key="3">
    <source>
        <dbReference type="Proteomes" id="UP001575181"/>
    </source>
</evidence>
<protein>
    <recommendedName>
        <fullName evidence="4">MSHA biogenesis protein MshJ</fullName>
    </recommendedName>
</protein>
<evidence type="ECO:0008006" key="4">
    <source>
        <dbReference type="Google" id="ProtNLM"/>
    </source>
</evidence>
<comment type="caution">
    <text evidence="2">The sequence shown here is derived from an EMBL/GenBank/DDBJ whole genome shotgun (WGS) entry which is preliminary data.</text>
</comment>
<keyword evidence="1" id="KW-1133">Transmembrane helix</keyword>
<accession>A0ABV4U1Y8</accession>
<dbReference type="EMBL" id="JBGUAW010000012">
    <property type="protein sequence ID" value="MFA9462305.1"/>
    <property type="molecule type" value="Genomic_DNA"/>
</dbReference>
<feature type="transmembrane region" description="Helical" evidence="1">
    <location>
        <begin position="21"/>
        <end position="39"/>
    </location>
</feature>
<keyword evidence="1" id="KW-0472">Membrane</keyword>
<evidence type="ECO:0000256" key="1">
    <source>
        <dbReference type="SAM" id="Phobius"/>
    </source>
</evidence>
<evidence type="ECO:0000313" key="2">
    <source>
        <dbReference type="EMBL" id="MFA9462305.1"/>
    </source>
</evidence>
<name>A0ABV4U1Y8_9GAMM</name>
<keyword evidence="1" id="KW-0812">Transmembrane</keyword>